<dbReference type="CDD" id="cd09076">
    <property type="entry name" value="L1-EN"/>
    <property type="match status" value="1"/>
</dbReference>
<gene>
    <name evidence="3" type="primary">LOC112466477</name>
</gene>
<evidence type="ECO:0000259" key="1">
    <source>
        <dbReference type="Pfam" id="PF03372"/>
    </source>
</evidence>
<name>A0A6J1R6R8_9HYME</name>
<protein>
    <submittedName>
        <fullName evidence="3">Craniofacial development protein 2-like</fullName>
    </submittedName>
</protein>
<dbReference type="RefSeq" id="XP_024890347.1">
    <property type="nucleotide sequence ID" value="XM_025034579.1"/>
</dbReference>
<dbReference type="GeneID" id="112466477"/>
<dbReference type="InterPro" id="IPR036691">
    <property type="entry name" value="Endo/exonu/phosph_ase_sf"/>
</dbReference>
<dbReference type="SUPFAM" id="SSF56219">
    <property type="entry name" value="DNase I-like"/>
    <property type="match status" value="1"/>
</dbReference>
<sequence>MVVPSDPASDRRCTDSGSGSVKWATGHVEVKGRASHAKWMTGPNNKLQLRNNLSIGTWNVRGLLHAGKLNLLERELMREKVDICGISETHWKDQGHFHTEHHNIYMPGGANRGRNGVAFLVSRRIAQTVHSYEPINDKIIKITLAARSRNLHLVQVYMPTGDALDEEIESIYGDVEDLLRNIPSKEPVVIIGDFNAKVGKVEEAHLRGTGGAFGLGVRNEREERLIQFAVENDLAIMNTMFQHHPRRLSTWISPNKEYRNQIDYMMIKKRWRTLIRNVKPGADCDSDHKLLLGAFSIKLHFLKRGKKQDITRIGNMEAFQQNLMDNADWGRSDDPNKCWENIKKWIKRAVRESGAIEIRKKKHWMTDAMLQLVEERRRIRGSLGNAGNADNADRLRWISQQIKQACNQDKNNFLKNICSDIERHANRHESHELFKTVKYLTKEFKPQTQVIKNEQGAKITDPKGIAETWRQYCTNLYRDEHSQVGPPCGPYEQLEPPILRSEVEKAIGQLKKGKSPGADGITAEVIKTMG</sequence>
<accession>A0A6J1R6R8</accession>
<dbReference type="Proteomes" id="UP000504618">
    <property type="component" value="Unplaced"/>
</dbReference>
<reference evidence="3" key="1">
    <citation type="submission" date="2025-08" db="UniProtKB">
        <authorList>
            <consortium name="RefSeq"/>
        </authorList>
    </citation>
    <scope>IDENTIFICATION</scope>
    <source>
        <tissue evidence="3">Whole body</tissue>
    </source>
</reference>
<dbReference type="OrthoDB" id="414666at2759"/>
<feature type="domain" description="Endonuclease/exonuclease/phosphatase" evidence="1">
    <location>
        <begin position="56"/>
        <end position="288"/>
    </location>
</feature>
<dbReference type="Gene3D" id="3.60.10.10">
    <property type="entry name" value="Endonuclease/exonuclease/phosphatase"/>
    <property type="match status" value="1"/>
</dbReference>
<dbReference type="InterPro" id="IPR005135">
    <property type="entry name" value="Endo/exonuclease/phosphatase"/>
</dbReference>
<dbReference type="GO" id="GO:0003824">
    <property type="term" value="F:catalytic activity"/>
    <property type="evidence" value="ECO:0007669"/>
    <property type="project" value="InterPro"/>
</dbReference>
<keyword evidence="2" id="KW-1185">Reference proteome</keyword>
<dbReference type="PANTHER" id="PTHR23227">
    <property type="entry name" value="BUCENTAUR RELATED"/>
    <property type="match status" value="1"/>
</dbReference>
<dbReference type="PANTHER" id="PTHR23227:SF85">
    <property type="entry name" value="CRANIOFACIAL DEVELOPMENT PROTEIN 2"/>
    <property type="match status" value="1"/>
</dbReference>
<dbReference type="Pfam" id="PF03372">
    <property type="entry name" value="Exo_endo_phos"/>
    <property type="match status" value="1"/>
</dbReference>
<dbReference type="InterPro" id="IPR027124">
    <property type="entry name" value="Swc5/CFDP1/2"/>
</dbReference>
<proteinExistence type="predicted"/>
<evidence type="ECO:0000313" key="2">
    <source>
        <dbReference type="Proteomes" id="UP000504618"/>
    </source>
</evidence>
<evidence type="ECO:0000313" key="3">
    <source>
        <dbReference type="RefSeq" id="XP_024890347.1"/>
    </source>
</evidence>
<dbReference type="AlphaFoldDB" id="A0A6J1R6R8"/>
<organism evidence="2 3">
    <name type="scientific">Temnothorax curvispinosus</name>
    <dbReference type="NCBI Taxonomy" id="300111"/>
    <lineage>
        <taxon>Eukaryota</taxon>
        <taxon>Metazoa</taxon>
        <taxon>Ecdysozoa</taxon>
        <taxon>Arthropoda</taxon>
        <taxon>Hexapoda</taxon>
        <taxon>Insecta</taxon>
        <taxon>Pterygota</taxon>
        <taxon>Neoptera</taxon>
        <taxon>Endopterygota</taxon>
        <taxon>Hymenoptera</taxon>
        <taxon>Apocrita</taxon>
        <taxon>Aculeata</taxon>
        <taxon>Formicoidea</taxon>
        <taxon>Formicidae</taxon>
        <taxon>Myrmicinae</taxon>
        <taxon>Temnothorax</taxon>
    </lineage>
</organism>